<dbReference type="Proteomes" id="UP001146793">
    <property type="component" value="Unassembled WGS sequence"/>
</dbReference>
<dbReference type="AlphaFoldDB" id="A0AAV7ZA42"/>
<dbReference type="PRINTS" id="PR00472">
    <property type="entry name" value="CASNKINASEII"/>
</dbReference>
<dbReference type="PROSITE" id="PS01101">
    <property type="entry name" value="CK2_BETA"/>
    <property type="match status" value="1"/>
</dbReference>
<dbReference type="EMBL" id="JAOAOG010000155">
    <property type="protein sequence ID" value="KAJ6244968.1"/>
    <property type="molecule type" value="Genomic_DNA"/>
</dbReference>
<accession>A0AAV7ZA42</accession>
<evidence type="ECO:0000313" key="3">
    <source>
        <dbReference type="EMBL" id="KAJ3437846.1"/>
    </source>
</evidence>
<name>A0AAV7ZA42_9EUKA</name>
<dbReference type="PANTHER" id="PTHR11740">
    <property type="entry name" value="CASEIN KINASE II SUBUNIT BETA"/>
    <property type="match status" value="1"/>
</dbReference>
<keyword evidence="6" id="KW-1185">Reference proteome</keyword>
<reference evidence="3" key="2">
    <citation type="submission" date="2022-08" db="EMBL/GenBank/DDBJ databases">
        <title>Novel sulphate-reducing endosymbionts in the free-living metamonad Anaeramoeba.</title>
        <authorList>
            <person name="Jerlstrom-Hultqvist J."/>
            <person name="Cepicka I."/>
            <person name="Gallot-Lavallee L."/>
            <person name="Salas-Leiva D."/>
            <person name="Curtis B.A."/>
            <person name="Zahonova K."/>
            <person name="Pipaliya S."/>
            <person name="Dacks J."/>
            <person name="Roger A.J."/>
        </authorList>
    </citation>
    <scope>NUCLEOTIDE SEQUENCE</scope>
    <source>
        <strain evidence="3">Busselton2</strain>
    </source>
</reference>
<dbReference type="FunFam" id="2.20.25.20:FF:000001">
    <property type="entry name" value="Casein kinase II subunit beta"/>
    <property type="match status" value="1"/>
</dbReference>
<gene>
    <name evidence="3" type="ORF">M0812_17017</name>
    <name evidence="4" type="ORF">M0813_20673</name>
</gene>
<dbReference type="SUPFAM" id="SSF57798">
    <property type="entry name" value="Casein kinase II beta subunit"/>
    <property type="match status" value="1"/>
</dbReference>
<evidence type="ECO:0000313" key="5">
    <source>
        <dbReference type="Proteomes" id="UP001146793"/>
    </source>
</evidence>
<dbReference type="Pfam" id="PF01214">
    <property type="entry name" value="CK_II_beta"/>
    <property type="match status" value="1"/>
</dbReference>
<dbReference type="GO" id="GO:0016301">
    <property type="term" value="F:kinase activity"/>
    <property type="evidence" value="ECO:0007669"/>
    <property type="project" value="UniProtKB-KW"/>
</dbReference>
<evidence type="ECO:0000256" key="1">
    <source>
        <dbReference type="ARBA" id="ARBA00006941"/>
    </source>
</evidence>
<dbReference type="InterPro" id="IPR016149">
    <property type="entry name" value="Casein_kin_II_reg-sub_N"/>
</dbReference>
<keyword evidence="3" id="KW-0418">Kinase</keyword>
<comment type="caution">
    <text evidence="3">The sequence shown here is derived from an EMBL/GenBank/DDBJ whole genome shotgun (WGS) entry which is preliminary data.</text>
</comment>
<organism evidence="3 5">
    <name type="scientific">Anaeramoeba flamelloides</name>
    <dbReference type="NCBI Taxonomy" id="1746091"/>
    <lineage>
        <taxon>Eukaryota</taxon>
        <taxon>Metamonada</taxon>
        <taxon>Anaeramoebidae</taxon>
        <taxon>Anaeramoeba</taxon>
    </lineage>
</organism>
<dbReference type="Gene3D" id="1.10.1820.10">
    <property type="entry name" value="protein kinase ck2 holoenzyme, chain C, domain 1"/>
    <property type="match status" value="1"/>
</dbReference>
<keyword evidence="3" id="KW-0808">Transferase</keyword>
<dbReference type="SMART" id="SM01085">
    <property type="entry name" value="CK_II_beta"/>
    <property type="match status" value="1"/>
</dbReference>
<comment type="subunit">
    <text evidence="2">Tetramer of two alpha and two beta subunits.</text>
</comment>
<evidence type="ECO:0000256" key="2">
    <source>
        <dbReference type="RuleBase" id="RU361268"/>
    </source>
</evidence>
<dbReference type="GO" id="GO:0005956">
    <property type="term" value="C:protein kinase CK2 complex"/>
    <property type="evidence" value="ECO:0007669"/>
    <property type="project" value="UniProtKB-UniRule"/>
</dbReference>
<dbReference type="Gene3D" id="2.20.25.20">
    <property type="match status" value="1"/>
</dbReference>
<comment type="similarity">
    <text evidence="1 2">Belongs to the casein kinase 2 subunit beta family.</text>
</comment>
<dbReference type="FunFam" id="1.10.1820.10:FF:000005">
    <property type="entry name" value="Casein kinase II subunit beta"/>
    <property type="match status" value="1"/>
</dbReference>
<proteinExistence type="inferred from homology"/>
<dbReference type="Proteomes" id="UP001150062">
    <property type="component" value="Unassembled WGS sequence"/>
</dbReference>
<protein>
    <recommendedName>
        <fullName evidence="2">Casein kinase II subunit beta</fullName>
        <shortName evidence="2">CK II beta</shortName>
    </recommendedName>
</protein>
<dbReference type="PANTHER" id="PTHR11740:SF0">
    <property type="entry name" value="CASEIN KINASE II SUBUNIT BETA"/>
    <property type="match status" value="1"/>
</dbReference>
<dbReference type="EMBL" id="JANTQA010000033">
    <property type="protein sequence ID" value="KAJ3437846.1"/>
    <property type="molecule type" value="Genomic_DNA"/>
</dbReference>
<reference evidence="4" key="1">
    <citation type="submission" date="2022-08" db="EMBL/GenBank/DDBJ databases">
        <title>Novel sulfate-reducing endosymbionts in the free-living metamonad Anaeramoeba.</title>
        <authorList>
            <person name="Jerlstrom-Hultqvist J."/>
            <person name="Cepicka I."/>
            <person name="Gallot-Lavallee L."/>
            <person name="Salas-Leiva D."/>
            <person name="Curtis B.A."/>
            <person name="Zahonova K."/>
            <person name="Pipaliya S."/>
            <person name="Dacks J."/>
            <person name="Roger A.J."/>
        </authorList>
    </citation>
    <scope>NUCLEOTIDE SEQUENCE</scope>
    <source>
        <strain evidence="4">Schooner1</strain>
    </source>
</reference>
<sequence length="208" mass="24566">MSDNSDEEYSWVSKFCSLKGNEFFCEVDSEYIESNFNFISLRNYVPYYKIALKTIRDEECEELESLTEEQEETIESSAEILYGLIHARYILTDEGMRKMAKKYQKGIFGRCPNVFCQKQPCLPIGRSDLPRKDTVKYYCPRCQDIYFPDPKYANLDGAYFGTTFANLLLQWNENLKPESPPRKYVPKIFGFRVHNTVSRYQDFKRSKK</sequence>
<evidence type="ECO:0000313" key="6">
    <source>
        <dbReference type="Proteomes" id="UP001150062"/>
    </source>
</evidence>
<evidence type="ECO:0000313" key="4">
    <source>
        <dbReference type="EMBL" id="KAJ6244968.1"/>
    </source>
</evidence>
<dbReference type="InterPro" id="IPR035991">
    <property type="entry name" value="Casein_kinase_II_beta-like"/>
</dbReference>
<dbReference type="GO" id="GO:0005737">
    <property type="term" value="C:cytoplasm"/>
    <property type="evidence" value="ECO:0007669"/>
    <property type="project" value="TreeGrafter"/>
</dbReference>
<dbReference type="GO" id="GO:0019887">
    <property type="term" value="F:protein kinase regulator activity"/>
    <property type="evidence" value="ECO:0007669"/>
    <property type="project" value="InterPro"/>
</dbReference>
<dbReference type="InterPro" id="IPR000704">
    <property type="entry name" value="Casein_kinase_II_reg-sub"/>
</dbReference>